<comment type="caution">
    <text evidence="1">The sequence shown here is derived from an EMBL/GenBank/DDBJ whole genome shotgun (WGS) entry which is preliminary data.</text>
</comment>
<reference evidence="1" key="1">
    <citation type="submission" date="2018-07" db="EMBL/GenBank/DDBJ databases">
        <authorList>
            <person name="Ashton P.M."/>
            <person name="Dallman T."/>
            <person name="Nair S."/>
            <person name="De Pinna E."/>
            <person name="Peters T."/>
            <person name="Grant K."/>
        </authorList>
    </citation>
    <scope>NUCLEOTIDE SEQUENCE</scope>
    <source>
        <strain evidence="1">142535</strain>
    </source>
</reference>
<protein>
    <submittedName>
        <fullName evidence="1">Uncharacterized protein</fullName>
    </submittedName>
</protein>
<sequence>MTIRFVEIPLDYGIESTTKYDGFLLLSYKWKEKKGEERDEDTIFLGVRGQEWGNLCSDHRTLKRFLDEVISLHAKERGIVILSYKPKTFRNITIDRNGPGFKVKNNKRAECLFNKEKIVGDIFDFKMFSFIPRGTFPVNSNKYTEMVRTCILNNTRFVDI</sequence>
<evidence type="ECO:0000313" key="1">
    <source>
        <dbReference type="EMBL" id="EBS0566350.1"/>
    </source>
</evidence>
<proteinExistence type="predicted"/>
<name>A0A5U8XVQ1_SALMU</name>
<gene>
    <name evidence="1" type="ORF">DTU56_25100</name>
</gene>
<accession>A0A5U8XVQ1</accession>
<dbReference type="AlphaFoldDB" id="A0A5U8XVQ1"/>
<organism evidence="1">
    <name type="scientific">Salmonella muenchen</name>
    <dbReference type="NCBI Taxonomy" id="596"/>
    <lineage>
        <taxon>Bacteria</taxon>
        <taxon>Pseudomonadati</taxon>
        <taxon>Pseudomonadota</taxon>
        <taxon>Gammaproteobacteria</taxon>
        <taxon>Enterobacterales</taxon>
        <taxon>Enterobacteriaceae</taxon>
        <taxon>Salmonella</taxon>
    </lineage>
</organism>
<dbReference type="EMBL" id="AAGUDP010000060">
    <property type="protein sequence ID" value="EBS0566350.1"/>
    <property type="molecule type" value="Genomic_DNA"/>
</dbReference>